<dbReference type="PANTHER" id="PTHR30582:SF30">
    <property type="entry name" value="BLR4375 PROTEIN"/>
    <property type="match status" value="1"/>
</dbReference>
<keyword evidence="10" id="KW-1185">Reference proteome</keyword>
<evidence type="ECO:0000313" key="9">
    <source>
        <dbReference type="EMBL" id="SCZ34705.1"/>
    </source>
</evidence>
<evidence type="ECO:0000256" key="5">
    <source>
        <dbReference type="ARBA" id="ARBA00022984"/>
    </source>
</evidence>
<organism evidence="9 10">
    <name type="scientific">Afifella marina DSM 2698</name>
    <dbReference type="NCBI Taxonomy" id="1120955"/>
    <lineage>
        <taxon>Bacteria</taxon>
        <taxon>Pseudomonadati</taxon>
        <taxon>Pseudomonadota</taxon>
        <taxon>Alphaproteobacteria</taxon>
        <taxon>Hyphomicrobiales</taxon>
        <taxon>Afifellaceae</taxon>
        <taxon>Afifella</taxon>
    </lineage>
</organism>
<dbReference type="Gene3D" id="1.10.101.10">
    <property type="entry name" value="PGBD-like superfamily/PGBD"/>
    <property type="match status" value="1"/>
</dbReference>
<dbReference type="STRING" id="1120955.SAMN03080610_01749"/>
<keyword evidence="9" id="KW-0449">Lipoprotein</keyword>
<dbReference type="GO" id="GO:0018104">
    <property type="term" value="P:peptidoglycan-protein cross-linking"/>
    <property type="evidence" value="ECO:0007669"/>
    <property type="project" value="TreeGrafter"/>
</dbReference>
<dbReference type="SUPFAM" id="SSF141523">
    <property type="entry name" value="L,D-transpeptidase catalytic domain-like"/>
    <property type="match status" value="1"/>
</dbReference>
<dbReference type="InterPro" id="IPR038063">
    <property type="entry name" value="Transpep_catalytic_dom"/>
</dbReference>
<dbReference type="Pfam" id="PF01471">
    <property type="entry name" value="PG_binding_1"/>
    <property type="match status" value="1"/>
</dbReference>
<feature type="domain" description="L,D-TPase catalytic" evidence="8">
    <location>
        <begin position="173"/>
        <end position="306"/>
    </location>
</feature>
<dbReference type="UniPathway" id="UPA00219"/>
<protein>
    <submittedName>
        <fullName evidence="9">Lipoprotein-anchoring transpeptidase ErfK/SrfK</fullName>
    </submittedName>
</protein>
<feature type="active site" description="Nucleophile" evidence="7">
    <location>
        <position position="282"/>
    </location>
</feature>
<dbReference type="InterPro" id="IPR036366">
    <property type="entry name" value="PGBDSf"/>
</dbReference>
<dbReference type="InterPro" id="IPR050979">
    <property type="entry name" value="LD-transpeptidase"/>
</dbReference>
<dbReference type="GO" id="GO:0005576">
    <property type="term" value="C:extracellular region"/>
    <property type="evidence" value="ECO:0007669"/>
    <property type="project" value="TreeGrafter"/>
</dbReference>
<evidence type="ECO:0000259" key="8">
    <source>
        <dbReference type="PROSITE" id="PS52029"/>
    </source>
</evidence>
<dbReference type="EMBL" id="FMVW01000003">
    <property type="protein sequence ID" value="SCZ34705.1"/>
    <property type="molecule type" value="Genomic_DNA"/>
</dbReference>
<dbReference type="RefSeq" id="WP_092812082.1">
    <property type="nucleotide sequence ID" value="NZ_FMVW01000003.1"/>
</dbReference>
<keyword evidence="6 7" id="KW-0961">Cell wall biogenesis/degradation</keyword>
<gene>
    <name evidence="9" type="ORF">SAMN03080610_01749</name>
</gene>
<evidence type="ECO:0000313" key="10">
    <source>
        <dbReference type="Proteomes" id="UP000199347"/>
    </source>
</evidence>
<evidence type="ECO:0000256" key="1">
    <source>
        <dbReference type="ARBA" id="ARBA00004752"/>
    </source>
</evidence>
<comment type="similarity">
    <text evidence="2">Belongs to the YkuD family.</text>
</comment>
<dbReference type="InterPro" id="IPR005490">
    <property type="entry name" value="LD_TPept_cat_dom"/>
</dbReference>
<dbReference type="GO" id="GO:0071555">
    <property type="term" value="P:cell wall organization"/>
    <property type="evidence" value="ECO:0007669"/>
    <property type="project" value="UniProtKB-UniRule"/>
</dbReference>
<proteinExistence type="inferred from homology"/>
<evidence type="ECO:0000256" key="4">
    <source>
        <dbReference type="ARBA" id="ARBA00022960"/>
    </source>
</evidence>
<evidence type="ECO:0000256" key="6">
    <source>
        <dbReference type="ARBA" id="ARBA00023316"/>
    </source>
</evidence>
<dbReference type="InterPro" id="IPR036365">
    <property type="entry name" value="PGBD-like_sf"/>
</dbReference>
<dbReference type="Pfam" id="PF03734">
    <property type="entry name" value="YkuD"/>
    <property type="match status" value="1"/>
</dbReference>
<dbReference type="PROSITE" id="PS52029">
    <property type="entry name" value="LD_TPASE"/>
    <property type="match status" value="1"/>
</dbReference>
<dbReference type="CDD" id="cd16913">
    <property type="entry name" value="YkuD_like"/>
    <property type="match status" value="1"/>
</dbReference>
<dbReference type="OrthoDB" id="9787225at2"/>
<keyword evidence="5 7" id="KW-0573">Peptidoglycan synthesis</keyword>
<dbReference type="GO" id="GO:0016740">
    <property type="term" value="F:transferase activity"/>
    <property type="evidence" value="ECO:0007669"/>
    <property type="project" value="UniProtKB-KW"/>
</dbReference>
<comment type="pathway">
    <text evidence="1 7">Cell wall biogenesis; peptidoglycan biosynthesis.</text>
</comment>
<dbReference type="Gene3D" id="2.40.440.10">
    <property type="entry name" value="L,D-transpeptidase catalytic domain-like"/>
    <property type="match status" value="1"/>
</dbReference>
<dbReference type="AlphaFoldDB" id="A0A1G5NBB2"/>
<dbReference type="PANTHER" id="PTHR30582">
    <property type="entry name" value="L,D-TRANSPEPTIDASE"/>
    <property type="match status" value="1"/>
</dbReference>
<dbReference type="GO" id="GO:0008360">
    <property type="term" value="P:regulation of cell shape"/>
    <property type="evidence" value="ECO:0007669"/>
    <property type="project" value="UniProtKB-UniRule"/>
</dbReference>
<evidence type="ECO:0000256" key="3">
    <source>
        <dbReference type="ARBA" id="ARBA00022679"/>
    </source>
</evidence>
<feature type="active site" description="Proton donor/acceptor" evidence="7">
    <location>
        <position position="266"/>
    </location>
</feature>
<name>A0A1G5NBB2_AFIMA</name>
<sequence>MAAPLVTPETINAATFAADHVFVAKHRDPFIVKLQVLLDRAGISPGVIDGYWGDNVQKAVQNFQLSREEVPDGQLSATLWAEIAQNDTTPVIAQYRITEEDVAGPFAPSIPSDYREKAAMERLSFTSPSEMLAERFHMDEGFLKALNPQANFSVPGTTIAVAAPGGDVQGEVVRIEADKGLAALRGYDSAGRLLVVYPATIGSSDTPSPSGTVEVEGVALDPTYTYRPDVNFQQGENRDVLTIPPGPNGPVGSVWIDLSKPTYGIHGTPAPEAIDKTFSHGCVRLTNWDATELAHMVKPGTKVEFLD</sequence>
<accession>A0A1G5NBB2</accession>
<reference evidence="9 10" key="1">
    <citation type="submission" date="2016-10" db="EMBL/GenBank/DDBJ databases">
        <authorList>
            <person name="de Groot N.N."/>
        </authorList>
    </citation>
    <scope>NUCLEOTIDE SEQUENCE [LARGE SCALE GENOMIC DNA]</scope>
    <source>
        <strain evidence="9 10">DSM 2698</strain>
    </source>
</reference>
<dbReference type="SUPFAM" id="SSF47090">
    <property type="entry name" value="PGBD-like"/>
    <property type="match status" value="1"/>
</dbReference>
<dbReference type="Proteomes" id="UP000199347">
    <property type="component" value="Unassembled WGS sequence"/>
</dbReference>
<evidence type="ECO:0000256" key="2">
    <source>
        <dbReference type="ARBA" id="ARBA00005992"/>
    </source>
</evidence>
<dbReference type="InterPro" id="IPR002477">
    <property type="entry name" value="Peptidoglycan-bd-like"/>
</dbReference>
<keyword evidence="3" id="KW-0808">Transferase</keyword>
<keyword evidence="4 7" id="KW-0133">Cell shape</keyword>
<evidence type="ECO:0000256" key="7">
    <source>
        <dbReference type="PROSITE-ProRule" id="PRU01373"/>
    </source>
</evidence>
<dbReference type="GO" id="GO:0071972">
    <property type="term" value="F:peptidoglycan L,D-transpeptidase activity"/>
    <property type="evidence" value="ECO:0007669"/>
    <property type="project" value="TreeGrafter"/>
</dbReference>